<dbReference type="OrthoDB" id="5812594at2"/>
<dbReference type="InterPro" id="IPR027417">
    <property type="entry name" value="P-loop_NTPase"/>
</dbReference>
<dbReference type="PANTHER" id="PTHR32309:SF31">
    <property type="entry name" value="CAPSULAR EXOPOLYSACCHARIDE FAMILY"/>
    <property type="match status" value="1"/>
</dbReference>
<dbReference type="InterPro" id="IPR050445">
    <property type="entry name" value="Bact_polysacc_biosynth/exp"/>
</dbReference>
<name>A0A420EDN4_9ALTE</name>
<keyword evidence="1" id="KW-0418">Kinase</keyword>
<accession>A0A420EDN4</accession>
<evidence type="ECO:0000313" key="1">
    <source>
        <dbReference type="EMBL" id="RKF18778.1"/>
    </source>
</evidence>
<keyword evidence="2" id="KW-1185">Reference proteome</keyword>
<sequence length="231" mass="26141">MSLLPYNYQELERVYQQISPLSSSCISVTSATAGEGVSTLIDAIAQRTKNAGKRVLVVDLNLHHPRSNIAPETQICWTRALDSQNLQTQARIDYLCAPIDFDLRQQLRDAQLLQQWFLSWKQHYHLVLLDTSALNRYNSGNISAQSVCRVSDSVLLCVLAGKTSSIQLLNAKRELESVDANVMGVVLNDRFNPSFKSLVLRSAKRLNKISPKLFRWCEQHIQNSQLLSMRV</sequence>
<dbReference type="SUPFAM" id="SSF52540">
    <property type="entry name" value="P-loop containing nucleoside triphosphate hydrolases"/>
    <property type="match status" value="1"/>
</dbReference>
<dbReference type="PANTHER" id="PTHR32309">
    <property type="entry name" value="TYROSINE-PROTEIN KINASE"/>
    <property type="match status" value="1"/>
</dbReference>
<dbReference type="Gene3D" id="3.40.50.300">
    <property type="entry name" value="P-loop containing nucleotide triphosphate hydrolases"/>
    <property type="match status" value="1"/>
</dbReference>
<dbReference type="EMBL" id="RAQO01000005">
    <property type="protein sequence ID" value="RKF18778.1"/>
    <property type="molecule type" value="Genomic_DNA"/>
</dbReference>
<dbReference type="AlphaFoldDB" id="A0A420EDN4"/>
<keyword evidence="1" id="KW-0808">Transferase</keyword>
<dbReference type="RefSeq" id="WP_120354858.1">
    <property type="nucleotide sequence ID" value="NZ_RAQO01000005.1"/>
</dbReference>
<organism evidence="1 2">
    <name type="scientific">Alginatibacterium sediminis</name>
    <dbReference type="NCBI Taxonomy" id="2164068"/>
    <lineage>
        <taxon>Bacteria</taxon>
        <taxon>Pseudomonadati</taxon>
        <taxon>Pseudomonadota</taxon>
        <taxon>Gammaproteobacteria</taxon>
        <taxon>Alteromonadales</taxon>
        <taxon>Alteromonadaceae</taxon>
        <taxon>Alginatibacterium</taxon>
    </lineage>
</organism>
<proteinExistence type="predicted"/>
<evidence type="ECO:0000313" key="2">
    <source>
        <dbReference type="Proteomes" id="UP000286482"/>
    </source>
</evidence>
<protein>
    <submittedName>
        <fullName evidence="1">Tyrosine-protein kinase family protein</fullName>
    </submittedName>
</protein>
<dbReference type="GO" id="GO:0016301">
    <property type="term" value="F:kinase activity"/>
    <property type="evidence" value="ECO:0007669"/>
    <property type="project" value="UniProtKB-KW"/>
</dbReference>
<reference evidence="1 2" key="1">
    <citation type="submission" date="2018-09" db="EMBL/GenBank/DDBJ databases">
        <authorList>
            <person name="Wang Z."/>
        </authorList>
    </citation>
    <scope>NUCLEOTIDE SEQUENCE [LARGE SCALE GENOMIC DNA]</scope>
    <source>
        <strain evidence="1 2">ALS 81</strain>
    </source>
</reference>
<comment type="caution">
    <text evidence="1">The sequence shown here is derived from an EMBL/GenBank/DDBJ whole genome shotgun (WGS) entry which is preliminary data.</text>
</comment>
<gene>
    <name evidence="1" type="ORF">DBZ36_10305</name>
</gene>
<dbReference type="Proteomes" id="UP000286482">
    <property type="component" value="Unassembled WGS sequence"/>
</dbReference>